<sequence length="394" mass="42811">MTDRVNQFLLEQGHITREQYDKARRTKEFFGGPLDAHLLKLGFIREDTLGSALASLTGCPYAGPGHLRLVDPMVAALVPVELVEQYRVCPFALRGDVLSVAMLNPRDAVAVGRIERASGLPVEPWVTSEYRLNLALERHYRVRQRHYKALSLGPETSSERELNKAEEEQPDFEGEAGQESWDTDVGLDGRPLDAELTADEFALLGNSPMFSGETVETDPVTPEPAPAVAAADALGETSGKLVSAASVQEINAGLLDYCAGRVSRCAVFAFSGNGFKCTAGRGRILSSERIAQVAIPGGTGHLFDQVVAADKSFYLGPVPPLPANRDLFSLLGGSLPPMAMILPLKVRSRIVALLYLDNDTDPIDDPDIPTMRRLAAKAGMAFELLLLRRKLVEF</sequence>
<dbReference type="EMBL" id="JACXWD010000006">
    <property type="protein sequence ID" value="MBD3867084.1"/>
    <property type="molecule type" value="Genomic_DNA"/>
</dbReference>
<dbReference type="Proteomes" id="UP000648239">
    <property type="component" value="Unassembled WGS sequence"/>
</dbReference>
<feature type="domain" description="Type II secretion system protein GspE N-terminal" evidence="2">
    <location>
        <begin position="69"/>
        <end position="144"/>
    </location>
</feature>
<accession>A0A8J6Y0Q3</accession>
<dbReference type="AlphaFoldDB" id="A0A8J6Y0Q3"/>
<proteinExistence type="predicted"/>
<evidence type="ECO:0000313" key="4">
    <source>
        <dbReference type="Proteomes" id="UP000648239"/>
    </source>
</evidence>
<gene>
    <name evidence="3" type="ORF">IFK94_03080</name>
</gene>
<feature type="region of interest" description="Disordered" evidence="1">
    <location>
        <begin position="151"/>
        <end position="189"/>
    </location>
</feature>
<dbReference type="Gene3D" id="3.30.450.40">
    <property type="match status" value="1"/>
</dbReference>
<evidence type="ECO:0000259" key="2">
    <source>
        <dbReference type="Pfam" id="PF05157"/>
    </source>
</evidence>
<evidence type="ECO:0000313" key="3">
    <source>
        <dbReference type="EMBL" id="MBD3867084.1"/>
    </source>
</evidence>
<name>A0A8J6Y0Q3_9BACT</name>
<feature type="compositionally biased region" description="Basic and acidic residues" evidence="1">
    <location>
        <begin position="157"/>
        <end position="167"/>
    </location>
</feature>
<organism evidence="3 4">
    <name type="scientific">Candidatus Polarisedimenticola svalbardensis</name>
    <dbReference type="NCBI Taxonomy" id="2886004"/>
    <lineage>
        <taxon>Bacteria</taxon>
        <taxon>Pseudomonadati</taxon>
        <taxon>Acidobacteriota</taxon>
        <taxon>Candidatus Polarisedimenticolia</taxon>
        <taxon>Candidatus Polarisedimenticolales</taxon>
        <taxon>Candidatus Polarisedimenticolaceae</taxon>
        <taxon>Candidatus Polarisedimenticola</taxon>
    </lineage>
</organism>
<evidence type="ECO:0000256" key="1">
    <source>
        <dbReference type="SAM" id="MobiDB-lite"/>
    </source>
</evidence>
<dbReference type="Pfam" id="PF05157">
    <property type="entry name" value="MshEN"/>
    <property type="match status" value="1"/>
</dbReference>
<dbReference type="InterPro" id="IPR037257">
    <property type="entry name" value="T2SS_E_N_sf"/>
</dbReference>
<dbReference type="InterPro" id="IPR029016">
    <property type="entry name" value="GAF-like_dom_sf"/>
</dbReference>
<comment type="caution">
    <text evidence="3">The sequence shown here is derived from an EMBL/GenBank/DDBJ whole genome shotgun (WGS) entry which is preliminary data.</text>
</comment>
<protein>
    <recommendedName>
        <fullName evidence="2">Type II secretion system protein GspE N-terminal domain-containing protein</fullName>
    </recommendedName>
</protein>
<dbReference type="InterPro" id="IPR007831">
    <property type="entry name" value="T2SS_GspE_N"/>
</dbReference>
<dbReference type="SUPFAM" id="SSF160246">
    <property type="entry name" value="EspE N-terminal domain-like"/>
    <property type="match status" value="1"/>
</dbReference>
<reference evidence="3 4" key="1">
    <citation type="submission" date="2020-08" db="EMBL/GenBank/DDBJ databases">
        <title>Acidobacteriota in marine sediments use diverse sulfur dissimilation pathways.</title>
        <authorList>
            <person name="Wasmund K."/>
        </authorList>
    </citation>
    <scope>NUCLEOTIDE SEQUENCE [LARGE SCALE GENOMIC DNA]</scope>
    <source>
        <strain evidence="3">MAG AM4</strain>
    </source>
</reference>
<dbReference type="SUPFAM" id="SSF55781">
    <property type="entry name" value="GAF domain-like"/>
    <property type="match status" value="1"/>
</dbReference>
<dbReference type="Gene3D" id="3.30.300.160">
    <property type="entry name" value="Type II secretion system, protein E, N-terminal domain"/>
    <property type="match status" value="1"/>
</dbReference>